<dbReference type="InterPro" id="IPR009057">
    <property type="entry name" value="Homeodomain-like_sf"/>
</dbReference>
<dbReference type="PRINTS" id="PR00032">
    <property type="entry name" value="HTHARAC"/>
</dbReference>
<dbReference type="GO" id="GO:0005829">
    <property type="term" value="C:cytosol"/>
    <property type="evidence" value="ECO:0007669"/>
    <property type="project" value="TreeGrafter"/>
</dbReference>
<keyword evidence="6" id="KW-1185">Reference proteome</keyword>
<evidence type="ECO:0000256" key="3">
    <source>
        <dbReference type="ARBA" id="ARBA00023163"/>
    </source>
</evidence>
<dbReference type="GO" id="GO:0003700">
    <property type="term" value="F:DNA-binding transcription factor activity"/>
    <property type="evidence" value="ECO:0007669"/>
    <property type="project" value="InterPro"/>
</dbReference>
<accession>A0A4V2G3F5</accession>
<gene>
    <name evidence="5" type="ORF">EV700_3089</name>
</gene>
<keyword evidence="2 5" id="KW-0238">DNA-binding</keyword>
<dbReference type="PROSITE" id="PS01124">
    <property type="entry name" value="HTH_ARAC_FAMILY_2"/>
    <property type="match status" value="1"/>
</dbReference>
<comment type="caution">
    <text evidence="5">The sequence shown here is derived from an EMBL/GenBank/DDBJ whole genome shotgun (WGS) entry which is preliminary data.</text>
</comment>
<dbReference type="SMART" id="SM00342">
    <property type="entry name" value="HTH_ARAC"/>
    <property type="match status" value="1"/>
</dbReference>
<evidence type="ECO:0000313" key="6">
    <source>
        <dbReference type="Proteomes" id="UP000292423"/>
    </source>
</evidence>
<dbReference type="PANTHER" id="PTHR47894:SF1">
    <property type="entry name" value="HTH-TYPE TRANSCRIPTIONAL REGULATOR VQSM"/>
    <property type="match status" value="1"/>
</dbReference>
<evidence type="ECO:0000256" key="1">
    <source>
        <dbReference type="ARBA" id="ARBA00023015"/>
    </source>
</evidence>
<dbReference type="Proteomes" id="UP000292423">
    <property type="component" value="Unassembled WGS sequence"/>
</dbReference>
<dbReference type="PANTHER" id="PTHR47894">
    <property type="entry name" value="HTH-TYPE TRANSCRIPTIONAL REGULATOR GADX"/>
    <property type="match status" value="1"/>
</dbReference>
<dbReference type="Pfam" id="PF12833">
    <property type="entry name" value="HTH_18"/>
    <property type="match status" value="1"/>
</dbReference>
<dbReference type="Gene3D" id="1.10.10.60">
    <property type="entry name" value="Homeodomain-like"/>
    <property type="match status" value="1"/>
</dbReference>
<proteinExistence type="predicted"/>
<keyword evidence="1" id="KW-0805">Transcription regulation</keyword>
<name>A0A4V2G3F5_9GAMM</name>
<reference evidence="5 6" key="1">
    <citation type="submission" date="2019-02" db="EMBL/GenBank/DDBJ databases">
        <title>Genomic Encyclopedia of Type Strains, Phase IV (KMG-IV): sequencing the most valuable type-strain genomes for metagenomic binning, comparative biology and taxonomic classification.</title>
        <authorList>
            <person name="Goeker M."/>
        </authorList>
    </citation>
    <scope>NUCLEOTIDE SEQUENCE [LARGE SCALE GENOMIC DNA]</scope>
    <source>
        <strain evidence="5 6">DSM 105135</strain>
    </source>
</reference>
<dbReference type="GO" id="GO:0000976">
    <property type="term" value="F:transcription cis-regulatory region binding"/>
    <property type="evidence" value="ECO:0007669"/>
    <property type="project" value="TreeGrafter"/>
</dbReference>
<evidence type="ECO:0000256" key="2">
    <source>
        <dbReference type="ARBA" id="ARBA00023125"/>
    </source>
</evidence>
<dbReference type="InterPro" id="IPR020449">
    <property type="entry name" value="Tscrpt_reg_AraC-type_HTH"/>
</dbReference>
<dbReference type="InterPro" id="IPR032687">
    <property type="entry name" value="AraC-type_N"/>
</dbReference>
<evidence type="ECO:0000259" key="4">
    <source>
        <dbReference type="PROSITE" id="PS01124"/>
    </source>
</evidence>
<dbReference type="Pfam" id="PF12625">
    <property type="entry name" value="Arabinose_bd"/>
    <property type="match status" value="1"/>
</dbReference>
<dbReference type="AlphaFoldDB" id="A0A4V2G3F5"/>
<evidence type="ECO:0000313" key="5">
    <source>
        <dbReference type="EMBL" id="RZU36876.1"/>
    </source>
</evidence>
<protein>
    <submittedName>
        <fullName evidence="5">AraC-like DNA-binding protein</fullName>
    </submittedName>
</protein>
<keyword evidence="3" id="KW-0804">Transcription</keyword>
<dbReference type="EMBL" id="SHKX01000016">
    <property type="protein sequence ID" value="RZU36876.1"/>
    <property type="molecule type" value="Genomic_DNA"/>
</dbReference>
<sequence length="342" mass="38038">MASPQTGSSAAPVSRTVAVNYLRAFFEYVQRQGLSLPELLADFGIDPAEREGRVSVADCHRLFRRAAELLGDEDIGLHAGELMRLGYYGAAAYAALSCQWGREAVGYLSRYQSLAMDVGAPRIEPDGETLVIHWHTNAQWRQNRYLADYNLSGLLACSRMVMGDDLRLVRVDMAYAAPADASALQRLCACPIRFDQPVYRLAVPLSMLDYALPEPNPEVCQAMARLAEQQLQLFSRDDGFLSQLRQQLAARLGRGAVSQEELAAALGIHARTLQRRLGELGLTYSQLVDEVRQTLAAAYIRDPGLSLGEVAFLLGFSEQSNFQKSFKRWFGETPGRYRRNLV</sequence>
<dbReference type="RefSeq" id="WP_165391516.1">
    <property type="nucleotide sequence ID" value="NZ_SHKX01000016.1"/>
</dbReference>
<feature type="domain" description="HTH araC/xylS-type" evidence="4">
    <location>
        <begin position="242"/>
        <end position="340"/>
    </location>
</feature>
<dbReference type="InterPro" id="IPR018060">
    <property type="entry name" value="HTH_AraC"/>
</dbReference>
<organism evidence="5 6">
    <name type="scientific">Fluviicoccus keumensis</name>
    <dbReference type="NCBI Taxonomy" id="1435465"/>
    <lineage>
        <taxon>Bacteria</taxon>
        <taxon>Pseudomonadati</taxon>
        <taxon>Pseudomonadota</taxon>
        <taxon>Gammaproteobacteria</taxon>
        <taxon>Moraxellales</taxon>
        <taxon>Moraxellaceae</taxon>
        <taxon>Fluviicoccus</taxon>
    </lineage>
</organism>
<dbReference type="SUPFAM" id="SSF46689">
    <property type="entry name" value="Homeodomain-like"/>
    <property type="match status" value="1"/>
</dbReference>